<keyword evidence="2" id="KW-0472">Membrane</keyword>
<evidence type="ECO:0000313" key="4">
    <source>
        <dbReference type="Proteomes" id="UP000011116"/>
    </source>
</evidence>
<dbReference type="Gramene" id="HORVU.MOREX.r2.4HG0288350.1">
    <property type="protein sequence ID" value="HORVU.MOREX.r2.4HG0288350.1"/>
    <property type="gene ID" value="HORVU.MOREX.r2.4HG0288350"/>
</dbReference>
<accession>A0A8I6XG85</accession>
<feature type="transmembrane region" description="Helical" evidence="2">
    <location>
        <begin position="56"/>
        <end position="75"/>
    </location>
</feature>
<reference evidence="4" key="1">
    <citation type="journal article" date="2012" name="Nature">
        <title>A physical, genetic and functional sequence assembly of the barley genome.</title>
        <authorList>
            <consortium name="The International Barley Genome Sequencing Consortium"/>
            <person name="Mayer K.F."/>
            <person name="Waugh R."/>
            <person name="Brown J.W."/>
            <person name="Schulman A."/>
            <person name="Langridge P."/>
            <person name="Platzer M."/>
            <person name="Fincher G.B."/>
            <person name="Muehlbauer G.J."/>
            <person name="Sato K."/>
            <person name="Close T.J."/>
            <person name="Wise R.P."/>
            <person name="Stein N."/>
        </authorList>
    </citation>
    <scope>NUCLEOTIDE SEQUENCE [LARGE SCALE GENOMIC DNA]</scope>
    <source>
        <strain evidence="4">cv. Morex</strain>
    </source>
</reference>
<keyword evidence="4" id="KW-1185">Reference proteome</keyword>
<protein>
    <submittedName>
        <fullName evidence="3">Uncharacterized protein</fullName>
    </submittedName>
</protein>
<dbReference type="Proteomes" id="UP000011116">
    <property type="component" value="Chromosome 4H"/>
</dbReference>
<evidence type="ECO:0000313" key="3">
    <source>
        <dbReference type="EnsemblPlants" id="HORVU.MOREX.r3.4HG0345440.1"/>
    </source>
</evidence>
<keyword evidence="2" id="KW-0812">Transmembrane</keyword>
<reference evidence="3" key="2">
    <citation type="submission" date="2020-10" db="EMBL/GenBank/DDBJ databases">
        <authorList>
            <person name="Scholz U."/>
            <person name="Mascher M."/>
            <person name="Fiebig A."/>
        </authorList>
    </citation>
    <scope>NUCLEOTIDE SEQUENCE [LARGE SCALE GENOMIC DNA]</scope>
    <source>
        <strain evidence="3">cv. Morex</strain>
    </source>
</reference>
<evidence type="ECO:0000256" key="2">
    <source>
        <dbReference type="SAM" id="Phobius"/>
    </source>
</evidence>
<keyword evidence="2" id="KW-1133">Transmembrane helix</keyword>
<dbReference type="EnsemblPlants" id="HORVU.MOREX.r3.4HG0345440.1">
    <property type="protein sequence ID" value="HORVU.MOREX.r3.4HG0345440.1"/>
    <property type="gene ID" value="HORVU.MOREX.r3.4HG0345440"/>
</dbReference>
<proteinExistence type="predicted"/>
<dbReference type="Gramene" id="HORVU.MOREX.r3.4HG0345440.1">
    <property type="protein sequence ID" value="HORVU.MOREX.r3.4HG0345440.1"/>
    <property type="gene ID" value="HORVU.MOREX.r3.4HG0345440"/>
</dbReference>
<sequence length="122" mass="13297">MAKEGDEPSDLERGSRPGSIVIVVVAPPANFDARPRPSAAAAGGEEDDDDREMPNYVWVPLQLLLTAVACCPLLALVMTRTDWVEKLVFSAVLLPTVVGVFFFLRAVCKRPRMAVVASMIKR</sequence>
<feature type="region of interest" description="Disordered" evidence="1">
    <location>
        <begin position="30"/>
        <end position="52"/>
    </location>
</feature>
<reference evidence="3" key="3">
    <citation type="submission" date="2022-01" db="UniProtKB">
        <authorList>
            <consortium name="EnsemblPlants"/>
        </authorList>
    </citation>
    <scope>IDENTIFICATION</scope>
    <source>
        <strain evidence="3">subsp. vulgare</strain>
    </source>
</reference>
<dbReference type="AlphaFoldDB" id="A0A8I6XG85"/>
<feature type="transmembrane region" description="Helical" evidence="2">
    <location>
        <begin position="87"/>
        <end position="104"/>
    </location>
</feature>
<evidence type="ECO:0000256" key="1">
    <source>
        <dbReference type="SAM" id="MobiDB-lite"/>
    </source>
</evidence>
<name>A0A8I6XG85_HORVV</name>
<organism evidence="3 4">
    <name type="scientific">Hordeum vulgare subsp. vulgare</name>
    <name type="common">Domesticated barley</name>
    <dbReference type="NCBI Taxonomy" id="112509"/>
    <lineage>
        <taxon>Eukaryota</taxon>
        <taxon>Viridiplantae</taxon>
        <taxon>Streptophyta</taxon>
        <taxon>Embryophyta</taxon>
        <taxon>Tracheophyta</taxon>
        <taxon>Spermatophyta</taxon>
        <taxon>Magnoliopsida</taxon>
        <taxon>Liliopsida</taxon>
        <taxon>Poales</taxon>
        <taxon>Poaceae</taxon>
        <taxon>BOP clade</taxon>
        <taxon>Pooideae</taxon>
        <taxon>Triticodae</taxon>
        <taxon>Triticeae</taxon>
        <taxon>Hordeinae</taxon>
        <taxon>Hordeum</taxon>
    </lineage>
</organism>